<evidence type="ECO:0000313" key="2">
    <source>
        <dbReference type="EMBL" id="GGQ02046.1"/>
    </source>
</evidence>
<dbReference type="EMBL" id="BMQW01000021">
    <property type="protein sequence ID" value="GGQ02046.1"/>
    <property type="molecule type" value="Genomic_DNA"/>
</dbReference>
<reference evidence="3" key="1">
    <citation type="journal article" date="2019" name="Int. J. Syst. Evol. Microbiol.">
        <title>The Global Catalogue of Microorganisms (GCM) 10K type strain sequencing project: providing services to taxonomists for standard genome sequencing and annotation.</title>
        <authorList>
            <consortium name="The Broad Institute Genomics Platform"/>
            <consortium name="The Broad Institute Genome Sequencing Center for Infectious Disease"/>
            <person name="Wu L."/>
            <person name="Ma J."/>
        </authorList>
    </citation>
    <scope>NUCLEOTIDE SEQUENCE [LARGE SCALE GENOMIC DNA]</scope>
    <source>
        <strain evidence="3">JCM 32305</strain>
    </source>
</reference>
<organism evidence="2 3">
    <name type="scientific">Shewanella ulleungensis</name>
    <dbReference type="NCBI Taxonomy" id="2282699"/>
    <lineage>
        <taxon>Bacteria</taxon>
        <taxon>Pseudomonadati</taxon>
        <taxon>Pseudomonadota</taxon>
        <taxon>Gammaproteobacteria</taxon>
        <taxon>Alteromonadales</taxon>
        <taxon>Shewanellaceae</taxon>
        <taxon>Shewanella</taxon>
    </lineage>
</organism>
<feature type="signal peptide" evidence="1">
    <location>
        <begin position="1"/>
        <end position="25"/>
    </location>
</feature>
<evidence type="ECO:0000256" key="1">
    <source>
        <dbReference type="SAM" id="SignalP"/>
    </source>
</evidence>
<evidence type="ECO:0008006" key="4">
    <source>
        <dbReference type="Google" id="ProtNLM"/>
    </source>
</evidence>
<comment type="caution">
    <text evidence="2">The sequence shown here is derived from an EMBL/GenBank/DDBJ whole genome shotgun (WGS) entry which is preliminary data.</text>
</comment>
<keyword evidence="3" id="KW-1185">Reference proteome</keyword>
<name>A0ABQ2QYJ3_9GAMM</name>
<proteinExistence type="predicted"/>
<sequence>MLFYKTFHTALCVTTLSLISPATLAITGLFNEGITLAADVNNDGIADFALHNVLVSNTRYDVISGADGTKLTSFDFPDSETDSFHYSQFHWVADRDNDGVKDIGLFGYNGLTDKYQFILKSSKTGQSLGTWSWNNTLFVPEFYEIDDITLDGMTEFGILGTHSANSTWQLVVRDGQFKSPVATFKWPNIWDNPKIVTMSDVTGDNIPEVALYGVNKRRGNGQLFAFDGALSTNKLDVYNWGKHWDNLSLFKLDDIDGDGTVEWGQFGKRTDDGRYQMLIKRGNSKTGMLRTLTWNTTMNTDTPIIVDDLTNDGISEIALAGFDTDLRFKILVNDGRLPNKRIKNITWPLNWSPASRLVHLHDIDGDGINEVGLLGPNTTNRNVTLSIKSLVTGKELTQYEWDKQWTIGSLGLEIFDANNDGVLDFALTGYQDLSFYERISIISGTTDQTVIFDKIVGQDRTTLGSFLTALSDTDFRFNTSFNDAYRAGDTVAPLLFDGALLHRGSVSLPYTVNNSLLTLHHNHGDEVINFLYVADDFGVAKAPDSELSIYTKYSFNVQSTDRFESSMLIGKVFSFIMDDAGALSKRADPLIFNITFLSNEQALVSAEESFFVPWSIDAQGRLVVHISDENGDDDFVFTRVADDKKLFVIKDVNRNNKPLLMSDDILLPITILNNWLISN</sequence>
<dbReference type="SUPFAM" id="SSF69318">
    <property type="entry name" value="Integrin alpha N-terminal domain"/>
    <property type="match status" value="2"/>
</dbReference>
<evidence type="ECO:0000313" key="3">
    <source>
        <dbReference type="Proteomes" id="UP000654004"/>
    </source>
</evidence>
<dbReference type="Proteomes" id="UP000654004">
    <property type="component" value="Unassembled WGS sequence"/>
</dbReference>
<dbReference type="RefSeq" id="WP_188959306.1">
    <property type="nucleotide sequence ID" value="NZ_BMQW01000021.1"/>
</dbReference>
<keyword evidence="1" id="KW-0732">Signal</keyword>
<dbReference type="InterPro" id="IPR028994">
    <property type="entry name" value="Integrin_alpha_N"/>
</dbReference>
<accession>A0ABQ2QYJ3</accession>
<protein>
    <recommendedName>
        <fullName evidence="4">VCBS repeat-containing protein</fullName>
    </recommendedName>
</protein>
<gene>
    <name evidence="2" type="ORF">GCM10009410_39330</name>
</gene>
<feature type="chain" id="PRO_5045204596" description="VCBS repeat-containing protein" evidence="1">
    <location>
        <begin position="26"/>
        <end position="679"/>
    </location>
</feature>